<feature type="domain" description="DUF7988" evidence="1">
    <location>
        <begin position="13"/>
        <end position="154"/>
    </location>
</feature>
<dbReference type="EMBL" id="WUUS01000008">
    <property type="protein sequence ID" value="MXR42381.1"/>
    <property type="molecule type" value="Genomic_DNA"/>
</dbReference>
<dbReference type="Proteomes" id="UP000437065">
    <property type="component" value="Unassembled WGS sequence"/>
</dbReference>
<protein>
    <recommendedName>
        <fullName evidence="1">DUF7988 domain-containing protein</fullName>
    </recommendedName>
</protein>
<proteinExistence type="predicted"/>
<organism evidence="2 3">
    <name type="scientific">Halobaculum saliterrae</name>
    <dbReference type="NCBI Taxonomy" id="2073113"/>
    <lineage>
        <taxon>Archaea</taxon>
        <taxon>Methanobacteriati</taxon>
        <taxon>Methanobacteriota</taxon>
        <taxon>Stenosarchaea group</taxon>
        <taxon>Halobacteria</taxon>
        <taxon>Halobacteriales</taxon>
        <taxon>Haloferacaceae</taxon>
        <taxon>Halobaculum</taxon>
    </lineage>
</organism>
<evidence type="ECO:0000259" key="1">
    <source>
        <dbReference type="Pfam" id="PF25950"/>
    </source>
</evidence>
<accession>A0A6B0T152</accession>
<name>A0A6B0T152_9EURY</name>
<sequence>MTADGRDAGPEAAVRERLLAEHGPLFDAVDAVADAVADRWTDGETADGRTTTDDRDAVVPAMREALEAAGALEHLPGLLATGADALGVGLPASPVAAPPYLVVTATGPVVRATLPDAGRLVVTVRVFTVDRVGDSPVYRRIERDAREALAVELR</sequence>
<evidence type="ECO:0000313" key="2">
    <source>
        <dbReference type="EMBL" id="MXR42381.1"/>
    </source>
</evidence>
<evidence type="ECO:0000313" key="3">
    <source>
        <dbReference type="Proteomes" id="UP000437065"/>
    </source>
</evidence>
<dbReference type="Pfam" id="PF25950">
    <property type="entry name" value="DUF7988"/>
    <property type="match status" value="1"/>
</dbReference>
<reference evidence="2 3" key="1">
    <citation type="submission" date="2019-12" db="EMBL/GenBank/DDBJ databases">
        <title>Isolation and characterization of three novel carbon monoxide-oxidizing members of Halobacteria from salione crusts and soils.</title>
        <authorList>
            <person name="Myers M.R."/>
            <person name="King G.M."/>
        </authorList>
    </citation>
    <scope>NUCLEOTIDE SEQUENCE [LARGE SCALE GENOMIC DNA]</scope>
    <source>
        <strain evidence="2 3">WSA2</strain>
    </source>
</reference>
<dbReference type="InterPro" id="IPR058294">
    <property type="entry name" value="DUF7988"/>
</dbReference>
<comment type="caution">
    <text evidence="2">The sequence shown here is derived from an EMBL/GenBank/DDBJ whole genome shotgun (WGS) entry which is preliminary data.</text>
</comment>
<dbReference type="AlphaFoldDB" id="A0A6B0T152"/>
<dbReference type="RefSeq" id="WP_159668499.1">
    <property type="nucleotide sequence ID" value="NZ_WUUS01000008.1"/>
</dbReference>
<keyword evidence="3" id="KW-1185">Reference proteome</keyword>
<gene>
    <name evidence="2" type="ORF">GRX01_13660</name>
</gene>
<dbReference type="OrthoDB" id="168840at2157"/>